<dbReference type="SUPFAM" id="SSF48264">
    <property type="entry name" value="Cytochrome P450"/>
    <property type="match status" value="1"/>
</dbReference>
<organism evidence="12 13">
    <name type="scientific">Gloeophyllum trabeum (strain ATCC 11539 / FP-39264 / Madison 617)</name>
    <name type="common">Brown rot fungus</name>
    <dbReference type="NCBI Taxonomy" id="670483"/>
    <lineage>
        <taxon>Eukaryota</taxon>
        <taxon>Fungi</taxon>
        <taxon>Dikarya</taxon>
        <taxon>Basidiomycota</taxon>
        <taxon>Agaricomycotina</taxon>
        <taxon>Agaricomycetes</taxon>
        <taxon>Gloeophyllales</taxon>
        <taxon>Gloeophyllaceae</taxon>
        <taxon>Gloeophyllum</taxon>
    </lineage>
</organism>
<evidence type="ECO:0000256" key="8">
    <source>
        <dbReference type="ARBA" id="ARBA00023033"/>
    </source>
</evidence>
<dbReference type="Gene3D" id="1.10.630.10">
    <property type="entry name" value="Cytochrome P450"/>
    <property type="match status" value="1"/>
</dbReference>
<dbReference type="PANTHER" id="PTHR46300">
    <property type="entry name" value="P450, PUTATIVE (EUROFUNG)-RELATED-RELATED"/>
    <property type="match status" value="1"/>
</dbReference>
<dbReference type="Pfam" id="PF00067">
    <property type="entry name" value="p450"/>
    <property type="match status" value="1"/>
</dbReference>
<dbReference type="OMA" id="RYVMSSM"/>
<dbReference type="KEGG" id="gtr:GLOTRDRAFT_111976"/>
<comment type="pathway">
    <text evidence="2">Secondary metabolite biosynthesis.</text>
</comment>
<dbReference type="PROSITE" id="PS00086">
    <property type="entry name" value="CYTOCHROME_P450"/>
    <property type="match status" value="1"/>
</dbReference>
<feature type="chain" id="PRO_5004544200" evidence="11">
    <location>
        <begin position="25"/>
        <end position="500"/>
    </location>
</feature>
<evidence type="ECO:0000256" key="7">
    <source>
        <dbReference type="ARBA" id="ARBA00023004"/>
    </source>
</evidence>
<dbReference type="PRINTS" id="PR00463">
    <property type="entry name" value="EP450I"/>
</dbReference>
<evidence type="ECO:0000256" key="1">
    <source>
        <dbReference type="ARBA" id="ARBA00001971"/>
    </source>
</evidence>
<keyword evidence="4 9" id="KW-0349">Heme</keyword>
<feature type="binding site" description="axial binding residue" evidence="9">
    <location>
        <position position="434"/>
    </location>
    <ligand>
        <name>heme</name>
        <dbReference type="ChEBI" id="CHEBI:30413"/>
    </ligand>
    <ligandPart>
        <name>Fe</name>
        <dbReference type="ChEBI" id="CHEBI:18248"/>
    </ligandPart>
</feature>
<dbReference type="InterPro" id="IPR017972">
    <property type="entry name" value="Cyt_P450_CS"/>
</dbReference>
<dbReference type="InterPro" id="IPR002401">
    <property type="entry name" value="Cyt_P450_E_grp-I"/>
</dbReference>
<name>S7RE79_GLOTA</name>
<evidence type="ECO:0000313" key="13">
    <source>
        <dbReference type="Proteomes" id="UP000030669"/>
    </source>
</evidence>
<evidence type="ECO:0000256" key="11">
    <source>
        <dbReference type="SAM" id="SignalP"/>
    </source>
</evidence>
<evidence type="ECO:0000256" key="3">
    <source>
        <dbReference type="ARBA" id="ARBA00010617"/>
    </source>
</evidence>
<dbReference type="CDD" id="cd11065">
    <property type="entry name" value="CYP64-like"/>
    <property type="match status" value="1"/>
</dbReference>
<dbReference type="OrthoDB" id="2789670at2759"/>
<dbReference type="Proteomes" id="UP000030669">
    <property type="component" value="Unassembled WGS sequence"/>
</dbReference>
<comment type="cofactor">
    <cofactor evidence="1 9">
        <name>heme</name>
        <dbReference type="ChEBI" id="CHEBI:30413"/>
    </cofactor>
</comment>
<evidence type="ECO:0000256" key="6">
    <source>
        <dbReference type="ARBA" id="ARBA00023002"/>
    </source>
</evidence>
<evidence type="ECO:0000256" key="5">
    <source>
        <dbReference type="ARBA" id="ARBA00022723"/>
    </source>
</evidence>
<keyword evidence="7 9" id="KW-0408">Iron</keyword>
<dbReference type="eggNOG" id="KOG0156">
    <property type="taxonomic scope" value="Eukaryota"/>
</dbReference>
<sequence length="500" mass="54912">MLSLSPSLALVLALLSLVVYNAVQRALSPGSSRLPPGPRRLPLIGNLLDMPTGKRWETFAAWGDKYGDVTSVSALGTTLVVLNSLPAATELLEKRALVLADRPDSTLSGELIGWKHIMAFMHYGEPFKHCRKLMHNFLGTGPGLRSLHRIHEEEVCRFLRKLLKNPGDMEHLVNHFTGALIQRVMYGVPDDGRTDFVQTADRAVTDLYTHASGEFLVDVLPFLRHLPAWAPGARFRARAREWAVTFDAMVERPYAWVKSRLAAAKDVEPSFVADLLREGAEDEFTIKWSAASMSAAGPDTTAWTLYAFFKSMTLFPHVQAKAQAEVDGVTLGARLPTLGDRARMPYVEALVLEVLRWFPVAPLGFPHRLAEDEVYGAWALPRGTLVQANVWKILRDPAVYPAPDAFDPARFVAAPGTEAQPSPEIGFGWGRRSCPGRLMAREVLFLAVATALATMTFRKPVVGGQEVEIDLGRSAGVVSRPTRFECVVEARAGAGLLVGE</sequence>
<evidence type="ECO:0000256" key="2">
    <source>
        <dbReference type="ARBA" id="ARBA00005179"/>
    </source>
</evidence>
<dbReference type="HOGENOM" id="CLU_001570_2_3_1"/>
<keyword evidence="11" id="KW-0732">Signal</keyword>
<feature type="signal peptide" evidence="11">
    <location>
        <begin position="1"/>
        <end position="24"/>
    </location>
</feature>
<evidence type="ECO:0000313" key="12">
    <source>
        <dbReference type="EMBL" id="EPQ52490.1"/>
    </source>
</evidence>
<dbReference type="InterPro" id="IPR050364">
    <property type="entry name" value="Cytochrome_P450_fung"/>
</dbReference>
<gene>
    <name evidence="12" type="ORF">GLOTRDRAFT_111976</name>
</gene>
<keyword evidence="6 10" id="KW-0560">Oxidoreductase</keyword>
<accession>S7RE79</accession>
<dbReference type="EMBL" id="KB469307">
    <property type="protein sequence ID" value="EPQ52490.1"/>
    <property type="molecule type" value="Genomic_DNA"/>
</dbReference>
<dbReference type="GO" id="GO:0004497">
    <property type="term" value="F:monooxygenase activity"/>
    <property type="evidence" value="ECO:0007669"/>
    <property type="project" value="UniProtKB-KW"/>
</dbReference>
<dbReference type="GO" id="GO:0005506">
    <property type="term" value="F:iron ion binding"/>
    <property type="evidence" value="ECO:0007669"/>
    <property type="project" value="InterPro"/>
</dbReference>
<dbReference type="RefSeq" id="XP_007868801.1">
    <property type="nucleotide sequence ID" value="XM_007870610.1"/>
</dbReference>
<keyword evidence="8 10" id="KW-0503">Monooxygenase</keyword>
<dbReference type="GO" id="GO:0020037">
    <property type="term" value="F:heme binding"/>
    <property type="evidence" value="ECO:0007669"/>
    <property type="project" value="InterPro"/>
</dbReference>
<dbReference type="GeneID" id="19299480"/>
<evidence type="ECO:0000256" key="4">
    <source>
        <dbReference type="ARBA" id="ARBA00022617"/>
    </source>
</evidence>
<dbReference type="PRINTS" id="PR00385">
    <property type="entry name" value="P450"/>
</dbReference>
<dbReference type="GO" id="GO:0016705">
    <property type="term" value="F:oxidoreductase activity, acting on paired donors, with incorporation or reduction of molecular oxygen"/>
    <property type="evidence" value="ECO:0007669"/>
    <property type="project" value="InterPro"/>
</dbReference>
<dbReference type="InterPro" id="IPR036396">
    <property type="entry name" value="Cyt_P450_sf"/>
</dbReference>
<evidence type="ECO:0000256" key="9">
    <source>
        <dbReference type="PIRSR" id="PIRSR602401-1"/>
    </source>
</evidence>
<comment type="similarity">
    <text evidence="3 10">Belongs to the cytochrome P450 family.</text>
</comment>
<evidence type="ECO:0000256" key="10">
    <source>
        <dbReference type="RuleBase" id="RU000461"/>
    </source>
</evidence>
<keyword evidence="13" id="KW-1185">Reference proteome</keyword>
<reference evidence="12 13" key="1">
    <citation type="journal article" date="2012" name="Science">
        <title>The Paleozoic origin of enzymatic lignin decomposition reconstructed from 31 fungal genomes.</title>
        <authorList>
            <person name="Floudas D."/>
            <person name="Binder M."/>
            <person name="Riley R."/>
            <person name="Barry K."/>
            <person name="Blanchette R.A."/>
            <person name="Henrissat B."/>
            <person name="Martinez A.T."/>
            <person name="Otillar R."/>
            <person name="Spatafora J.W."/>
            <person name="Yadav J.S."/>
            <person name="Aerts A."/>
            <person name="Benoit I."/>
            <person name="Boyd A."/>
            <person name="Carlson A."/>
            <person name="Copeland A."/>
            <person name="Coutinho P.M."/>
            <person name="de Vries R.P."/>
            <person name="Ferreira P."/>
            <person name="Findley K."/>
            <person name="Foster B."/>
            <person name="Gaskell J."/>
            <person name="Glotzer D."/>
            <person name="Gorecki P."/>
            <person name="Heitman J."/>
            <person name="Hesse C."/>
            <person name="Hori C."/>
            <person name="Igarashi K."/>
            <person name="Jurgens J.A."/>
            <person name="Kallen N."/>
            <person name="Kersten P."/>
            <person name="Kohler A."/>
            <person name="Kuees U."/>
            <person name="Kumar T.K.A."/>
            <person name="Kuo A."/>
            <person name="LaButti K."/>
            <person name="Larrondo L.F."/>
            <person name="Lindquist E."/>
            <person name="Ling A."/>
            <person name="Lombard V."/>
            <person name="Lucas S."/>
            <person name="Lundell T."/>
            <person name="Martin R."/>
            <person name="McLaughlin D.J."/>
            <person name="Morgenstern I."/>
            <person name="Morin E."/>
            <person name="Murat C."/>
            <person name="Nagy L.G."/>
            <person name="Nolan M."/>
            <person name="Ohm R.A."/>
            <person name="Patyshakuliyeva A."/>
            <person name="Rokas A."/>
            <person name="Ruiz-Duenas F.J."/>
            <person name="Sabat G."/>
            <person name="Salamov A."/>
            <person name="Samejima M."/>
            <person name="Schmutz J."/>
            <person name="Slot J.C."/>
            <person name="St John F."/>
            <person name="Stenlid J."/>
            <person name="Sun H."/>
            <person name="Sun S."/>
            <person name="Syed K."/>
            <person name="Tsang A."/>
            <person name="Wiebenga A."/>
            <person name="Young D."/>
            <person name="Pisabarro A."/>
            <person name="Eastwood D.C."/>
            <person name="Martin F."/>
            <person name="Cullen D."/>
            <person name="Grigoriev I.V."/>
            <person name="Hibbett D.S."/>
        </authorList>
    </citation>
    <scope>NUCLEOTIDE SEQUENCE [LARGE SCALE GENOMIC DNA]</scope>
    <source>
        <strain evidence="12 13">ATCC 11539</strain>
    </source>
</reference>
<proteinExistence type="inferred from homology"/>
<keyword evidence="5 9" id="KW-0479">Metal-binding</keyword>
<dbReference type="InterPro" id="IPR001128">
    <property type="entry name" value="Cyt_P450"/>
</dbReference>
<dbReference type="AlphaFoldDB" id="S7RE79"/>
<protein>
    <submittedName>
        <fullName evidence="12">Cytochrome P450</fullName>
    </submittedName>
</protein>
<dbReference type="PANTHER" id="PTHR46300:SF7">
    <property type="entry name" value="P450, PUTATIVE (EUROFUNG)-RELATED"/>
    <property type="match status" value="1"/>
</dbReference>